<dbReference type="InterPro" id="IPR050834">
    <property type="entry name" value="Glycosyltransf_2"/>
</dbReference>
<accession>A0A512D3H7</accession>
<dbReference type="Pfam" id="PF00535">
    <property type="entry name" value="Glycos_transf_2"/>
    <property type="match status" value="1"/>
</dbReference>
<dbReference type="PANTHER" id="PTHR43685:SF2">
    <property type="entry name" value="GLYCOSYLTRANSFERASE 2-LIKE DOMAIN-CONTAINING PROTEIN"/>
    <property type="match status" value="1"/>
</dbReference>
<dbReference type="InterPro" id="IPR001173">
    <property type="entry name" value="Glyco_trans_2-like"/>
</dbReference>
<dbReference type="SUPFAM" id="SSF53448">
    <property type="entry name" value="Nucleotide-diphospho-sugar transferases"/>
    <property type="match status" value="1"/>
</dbReference>
<gene>
    <name evidence="2" type="ORF">TAE01_28280</name>
</gene>
<dbReference type="RefSeq" id="WP_147067433.1">
    <property type="nucleotide sequence ID" value="NZ_BAAARO010000008.1"/>
</dbReference>
<protein>
    <recommendedName>
        <fullName evidence="1">Glycosyltransferase 2-like domain-containing protein</fullName>
    </recommendedName>
</protein>
<dbReference type="PANTHER" id="PTHR43685">
    <property type="entry name" value="GLYCOSYLTRANSFERASE"/>
    <property type="match status" value="1"/>
</dbReference>
<dbReference type="CDD" id="cd00761">
    <property type="entry name" value="Glyco_tranf_GTA_type"/>
    <property type="match status" value="1"/>
</dbReference>
<organism evidence="2 3">
    <name type="scientific">Terrabacter aerolatus</name>
    <dbReference type="NCBI Taxonomy" id="422442"/>
    <lineage>
        <taxon>Bacteria</taxon>
        <taxon>Bacillati</taxon>
        <taxon>Actinomycetota</taxon>
        <taxon>Actinomycetes</taxon>
        <taxon>Micrococcales</taxon>
        <taxon>Intrasporangiaceae</taxon>
        <taxon>Terrabacter</taxon>
    </lineage>
</organism>
<sequence>MPAHVSIVVPTYNNADFVEETIRSILAQTYTDFELVIADHTSTDGTWDKLQQFADEPRVTLLQTPAGGGAPANWGRVTEAATGDYLKLVCGDDLLEPTCIEQQVAVLDAHPDVVLTSCRRTLVDARGEQFTSARGLAGLEGVVPGRDAARRAVISGTNIFGEPACVMMRRDALERAGGWADTEPYVIDQQTFCNVLMLGDFYAIPIALASFRLSMGQWSVNLARKQSAQVVDFHHRLAEQNAGLLSRADLVRGDTLARGMAYVRRGAYLWLGRKMHPEAQAEAAVPTDR</sequence>
<keyword evidence="3" id="KW-1185">Reference proteome</keyword>
<feature type="domain" description="Glycosyltransferase 2-like" evidence="1">
    <location>
        <begin position="6"/>
        <end position="175"/>
    </location>
</feature>
<proteinExistence type="predicted"/>
<reference evidence="2 3" key="1">
    <citation type="submission" date="2019-07" db="EMBL/GenBank/DDBJ databases">
        <title>Whole genome shotgun sequence of Terrabacter aerolatus NBRC 106305.</title>
        <authorList>
            <person name="Hosoyama A."/>
            <person name="Uohara A."/>
            <person name="Ohji S."/>
            <person name="Ichikawa N."/>
        </authorList>
    </citation>
    <scope>NUCLEOTIDE SEQUENCE [LARGE SCALE GENOMIC DNA]</scope>
    <source>
        <strain evidence="2 3">NBRC 106305</strain>
    </source>
</reference>
<dbReference type="OrthoDB" id="3177103at2"/>
<dbReference type="EMBL" id="BJYX01000015">
    <property type="protein sequence ID" value="GEO31018.1"/>
    <property type="molecule type" value="Genomic_DNA"/>
</dbReference>
<dbReference type="AlphaFoldDB" id="A0A512D3H7"/>
<comment type="caution">
    <text evidence="2">The sequence shown here is derived from an EMBL/GenBank/DDBJ whole genome shotgun (WGS) entry which is preliminary data.</text>
</comment>
<dbReference type="Proteomes" id="UP000321534">
    <property type="component" value="Unassembled WGS sequence"/>
</dbReference>
<dbReference type="InterPro" id="IPR029044">
    <property type="entry name" value="Nucleotide-diphossugar_trans"/>
</dbReference>
<dbReference type="Gene3D" id="3.90.550.10">
    <property type="entry name" value="Spore Coat Polysaccharide Biosynthesis Protein SpsA, Chain A"/>
    <property type="match status" value="1"/>
</dbReference>
<evidence type="ECO:0000259" key="1">
    <source>
        <dbReference type="Pfam" id="PF00535"/>
    </source>
</evidence>
<name>A0A512D3H7_9MICO</name>
<evidence type="ECO:0000313" key="2">
    <source>
        <dbReference type="EMBL" id="GEO31018.1"/>
    </source>
</evidence>
<evidence type="ECO:0000313" key="3">
    <source>
        <dbReference type="Proteomes" id="UP000321534"/>
    </source>
</evidence>